<evidence type="ECO:0000313" key="2">
    <source>
        <dbReference type="Proteomes" id="UP000187455"/>
    </source>
</evidence>
<dbReference type="EMBL" id="LSSL01000271">
    <property type="protein sequence ID" value="OLY85017.1"/>
    <property type="molecule type" value="Genomic_DNA"/>
</dbReference>
<dbReference type="AlphaFoldDB" id="A0A1R0H795"/>
<gene>
    <name evidence="1" type="ORF">AYI68_g806</name>
</gene>
<name>A0A1R0H795_9FUNG</name>
<proteinExistence type="predicted"/>
<organism evidence="1 2">
    <name type="scientific">Smittium mucronatum</name>
    <dbReference type="NCBI Taxonomy" id="133383"/>
    <lineage>
        <taxon>Eukaryota</taxon>
        <taxon>Fungi</taxon>
        <taxon>Fungi incertae sedis</taxon>
        <taxon>Zoopagomycota</taxon>
        <taxon>Kickxellomycotina</taxon>
        <taxon>Harpellomycetes</taxon>
        <taxon>Harpellales</taxon>
        <taxon>Legeriomycetaceae</taxon>
        <taxon>Smittium</taxon>
    </lineage>
</organism>
<sequence length="74" mass="8458">MNSMILINKTPCLIRKVCIIEIIKDKICGLGSSITFFRVEDLFQSTFNDFEANRIIAQNLTPSTTEFKNREKSA</sequence>
<comment type="caution">
    <text evidence="1">The sequence shown here is derived from an EMBL/GenBank/DDBJ whole genome shotgun (WGS) entry which is preliminary data.</text>
</comment>
<protein>
    <submittedName>
        <fullName evidence="1">Uncharacterized protein</fullName>
    </submittedName>
</protein>
<keyword evidence="2" id="KW-1185">Reference proteome</keyword>
<accession>A0A1R0H795</accession>
<reference evidence="1 2" key="1">
    <citation type="journal article" date="2016" name="Mol. Biol. Evol.">
        <title>Genome-Wide Survey of Gut Fungi (Harpellales) Reveals the First Horizontally Transferred Ubiquitin Gene from a Mosquito Host.</title>
        <authorList>
            <person name="Wang Y."/>
            <person name="White M.M."/>
            <person name="Kvist S."/>
            <person name="Moncalvo J.M."/>
        </authorList>
    </citation>
    <scope>NUCLEOTIDE SEQUENCE [LARGE SCALE GENOMIC DNA]</scope>
    <source>
        <strain evidence="1 2">ALG-7-W6</strain>
    </source>
</reference>
<dbReference type="Proteomes" id="UP000187455">
    <property type="component" value="Unassembled WGS sequence"/>
</dbReference>
<evidence type="ECO:0000313" key="1">
    <source>
        <dbReference type="EMBL" id="OLY85017.1"/>
    </source>
</evidence>